<sequence length="150" mass="17068">MWTDMHTLPETNPLRRGTDRIRKFRRYHRSPLYRVADALKHIDMETLETINPSMLAPSARNELVGFGVAIEKQPPRYRKLKPKTLSVTLCARAEQNPFSAELAAMAHALKMVVGIKDYKITLLTSNKAAALTLRNPRRQSGQELVCQIQS</sequence>
<accession>A0A9W4IAZ3</accession>
<evidence type="ECO:0000313" key="2">
    <source>
        <dbReference type="Proteomes" id="UP001152649"/>
    </source>
</evidence>
<proteinExistence type="predicted"/>
<evidence type="ECO:0000313" key="1">
    <source>
        <dbReference type="EMBL" id="CAG8253776.1"/>
    </source>
</evidence>
<name>A0A9W4IAZ3_9EURO</name>
<organism evidence="1 2">
    <name type="scientific">Penicillium salamii</name>
    <dbReference type="NCBI Taxonomy" id="1612424"/>
    <lineage>
        <taxon>Eukaryota</taxon>
        <taxon>Fungi</taxon>
        <taxon>Dikarya</taxon>
        <taxon>Ascomycota</taxon>
        <taxon>Pezizomycotina</taxon>
        <taxon>Eurotiomycetes</taxon>
        <taxon>Eurotiomycetidae</taxon>
        <taxon>Eurotiales</taxon>
        <taxon>Aspergillaceae</taxon>
        <taxon>Penicillium</taxon>
    </lineage>
</organism>
<dbReference type="AlphaFoldDB" id="A0A9W4IAZ3"/>
<dbReference type="EMBL" id="CAJVPG010000023">
    <property type="protein sequence ID" value="CAG8253776.1"/>
    <property type="molecule type" value="Genomic_DNA"/>
</dbReference>
<gene>
    <name evidence="1" type="ORF">PSALAMII_LOCUS777</name>
</gene>
<comment type="caution">
    <text evidence="1">The sequence shown here is derived from an EMBL/GenBank/DDBJ whole genome shotgun (WGS) entry which is preliminary data.</text>
</comment>
<reference evidence="1" key="1">
    <citation type="submission" date="2021-07" db="EMBL/GenBank/DDBJ databases">
        <authorList>
            <person name="Branca A.L. A."/>
        </authorList>
    </citation>
    <scope>NUCLEOTIDE SEQUENCE</scope>
</reference>
<protein>
    <submittedName>
        <fullName evidence="1">Uncharacterized protein</fullName>
    </submittedName>
</protein>
<dbReference type="Proteomes" id="UP001152649">
    <property type="component" value="Unassembled WGS sequence"/>
</dbReference>
<dbReference type="OrthoDB" id="3431997at2759"/>
<keyword evidence="2" id="KW-1185">Reference proteome</keyword>